<dbReference type="Pfam" id="PF08011">
    <property type="entry name" value="PDDEXK_9"/>
    <property type="match status" value="1"/>
</dbReference>
<dbReference type="PANTHER" id="PTHR34825:SF1">
    <property type="entry name" value="AAA-ATPASE-LIKE DOMAIN-CONTAINING PROTEIN"/>
    <property type="match status" value="1"/>
</dbReference>
<organism evidence="2 3">
    <name type="scientific">Anaerobutyricum soehngenii</name>
    <dbReference type="NCBI Taxonomy" id="105843"/>
    <lineage>
        <taxon>Bacteria</taxon>
        <taxon>Bacillati</taxon>
        <taxon>Bacillota</taxon>
        <taxon>Clostridia</taxon>
        <taxon>Lachnospirales</taxon>
        <taxon>Lachnospiraceae</taxon>
        <taxon>Anaerobutyricum</taxon>
    </lineage>
</organism>
<dbReference type="Proteomes" id="UP001315001">
    <property type="component" value="Unassembled WGS sequence"/>
</dbReference>
<reference evidence="2 3" key="1">
    <citation type="submission" date="2021-02" db="EMBL/GenBank/DDBJ databases">
        <title>Lactate utilizing bacteria of the human gut.</title>
        <authorList>
            <person name="Sheridan P.O."/>
        </authorList>
    </citation>
    <scope>NUCLEOTIDE SEQUENCE [LARGE SCALE GENOMIC DNA]</scope>
    <source>
        <strain evidence="2 3">HTF-83D</strain>
    </source>
</reference>
<proteinExistence type="predicted"/>
<accession>A0ABS3ZHZ2</accession>
<protein>
    <submittedName>
        <fullName evidence="2">AAA family ATPase</fullName>
    </submittedName>
</protein>
<dbReference type="InterPro" id="IPR018631">
    <property type="entry name" value="AAA-ATPase-like_dom"/>
</dbReference>
<dbReference type="EMBL" id="JAFIQO010000109">
    <property type="protein sequence ID" value="MBP0056512.1"/>
    <property type="molecule type" value="Genomic_DNA"/>
</dbReference>
<evidence type="ECO:0000313" key="3">
    <source>
        <dbReference type="Proteomes" id="UP001315001"/>
    </source>
</evidence>
<dbReference type="InterPro" id="IPR012547">
    <property type="entry name" value="PDDEXK_9"/>
</dbReference>
<evidence type="ECO:0000259" key="1">
    <source>
        <dbReference type="Pfam" id="PF09820"/>
    </source>
</evidence>
<comment type="caution">
    <text evidence="2">The sequence shown here is derived from an EMBL/GenBank/DDBJ whole genome shotgun (WGS) entry which is preliminary data.</text>
</comment>
<dbReference type="PANTHER" id="PTHR34825">
    <property type="entry name" value="CONSERVED PROTEIN, WITH A WEAK D-GALACTARATE DEHYDRATASE/ALTRONATE HYDROLASE DOMAIN"/>
    <property type="match status" value="1"/>
</dbReference>
<dbReference type="Pfam" id="PF09820">
    <property type="entry name" value="AAA-ATPase_like"/>
    <property type="match status" value="1"/>
</dbReference>
<feature type="domain" description="AAA-ATPase-like" evidence="1">
    <location>
        <begin position="40"/>
        <end position="264"/>
    </location>
</feature>
<evidence type="ECO:0000313" key="2">
    <source>
        <dbReference type="EMBL" id="MBP0056512.1"/>
    </source>
</evidence>
<keyword evidence="3" id="KW-1185">Reference proteome</keyword>
<gene>
    <name evidence="2" type="ORF">JYQ75_03705</name>
</gene>
<sequence length="593" mass="68391">MLYFRLFVCYNEPNKKEGGVHMNKDSYHKEDVSKEKKPLPIGISDYIRAQAEYYYVDKTLLIKEFLDQKSLVSLFTRPRRFGKTLNMDMLRVFFEKSTEDTSIYFTDKIIWKCGEKYTKHQGKYPVIFLTFKDVKFDSWEATIDKIRVLLQAEFGRHRELMNSENIAEYEKQYFFKIMNGTATEVELTSALEILSRMLAEHHGKAPIIIIDEYDTPIQEGYSRNFYKKIIGFMRNFFSGAFKDNKNLSYGFLTGILRIAQESIFSGLNNLVVNSVLDNAYSNFFGFTYPEVYEMLEYYNVTDKEKELKEWYDGYIFGSEEIYNPWSVISYIAKGCIPQAYWVNTGKNEILGDVLSIATEDITQKLYALLQGECVIARIDQNVVYKLLSEEPENIYSLLLVTGYLKVLKKELQADGSYLCEVSIPNKEIAAVYKNEILSHLLQIGAIKRTTANKIAESIYTNDLGKMQDAITEYIDKTISFYDAGTEGFYHGLLLGLVSLTDTQYKIKSNRESGDGRYDISLIPRNKKYSGIIIELKSKGGLNEAELEKLSETALKQINSNRYSTEMEKDGIINILKMGIAFSGKKMKIKTQTF</sequence>
<name>A0ABS3ZHZ2_9FIRM</name>